<protein>
    <submittedName>
        <fullName evidence="1">Uncharacterized protein</fullName>
    </submittedName>
</protein>
<evidence type="ECO:0000313" key="1">
    <source>
        <dbReference type="EMBL" id="GAA4176355.1"/>
    </source>
</evidence>
<dbReference type="EMBL" id="BAABBW010000004">
    <property type="protein sequence ID" value="GAA4176355.1"/>
    <property type="molecule type" value="Genomic_DNA"/>
</dbReference>
<sequence length="95" mass="10504">MSTLHLWRAIALEDQHLDWTDEIFVTVGDTLGRQSGYLSRSAAVDAGKRSGLKFKVVKSDPITFPIDPDVEAIELRAQVAGLKEQLAQIRSGDRP</sequence>
<accession>A0ABP8A2M8</accession>
<evidence type="ECO:0000313" key="2">
    <source>
        <dbReference type="Proteomes" id="UP001501079"/>
    </source>
</evidence>
<proteinExistence type="predicted"/>
<dbReference type="RefSeq" id="WP_344754586.1">
    <property type="nucleotide sequence ID" value="NZ_BAABBW010000004.1"/>
</dbReference>
<keyword evidence="2" id="KW-1185">Reference proteome</keyword>
<name>A0ABP8A2M8_9MICO</name>
<dbReference type="Proteomes" id="UP001501079">
    <property type="component" value="Unassembled WGS sequence"/>
</dbReference>
<comment type="caution">
    <text evidence="1">The sequence shown here is derived from an EMBL/GenBank/DDBJ whole genome shotgun (WGS) entry which is preliminary data.</text>
</comment>
<reference evidence="2" key="1">
    <citation type="journal article" date="2019" name="Int. J. Syst. Evol. Microbiol.">
        <title>The Global Catalogue of Microorganisms (GCM) 10K type strain sequencing project: providing services to taxonomists for standard genome sequencing and annotation.</title>
        <authorList>
            <consortium name="The Broad Institute Genomics Platform"/>
            <consortium name="The Broad Institute Genome Sequencing Center for Infectious Disease"/>
            <person name="Wu L."/>
            <person name="Ma J."/>
        </authorList>
    </citation>
    <scope>NUCLEOTIDE SEQUENCE [LARGE SCALE GENOMIC DNA]</scope>
    <source>
        <strain evidence="2">JCM 17591</strain>
    </source>
</reference>
<organism evidence="1 2">
    <name type="scientific">Gryllotalpicola koreensis</name>
    <dbReference type="NCBI Taxonomy" id="993086"/>
    <lineage>
        <taxon>Bacteria</taxon>
        <taxon>Bacillati</taxon>
        <taxon>Actinomycetota</taxon>
        <taxon>Actinomycetes</taxon>
        <taxon>Micrococcales</taxon>
        <taxon>Microbacteriaceae</taxon>
        <taxon>Gryllotalpicola</taxon>
    </lineage>
</organism>
<gene>
    <name evidence="1" type="ORF">GCM10022287_23410</name>
</gene>